<evidence type="ECO:0000313" key="14">
    <source>
        <dbReference type="Proteomes" id="UP000075420"/>
    </source>
</evidence>
<dbReference type="AlphaFoldDB" id="A0A150PVN1"/>
<feature type="transmembrane region" description="Helical" evidence="11">
    <location>
        <begin position="341"/>
        <end position="360"/>
    </location>
</feature>
<keyword evidence="9 13" id="KW-0482">Metalloprotease</keyword>
<dbReference type="GO" id="GO:0006508">
    <property type="term" value="P:proteolysis"/>
    <property type="evidence" value="ECO:0007669"/>
    <property type="project" value="UniProtKB-KW"/>
</dbReference>
<evidence type="ECO:0000256" key="10">
    <source>
        <dbReference type="ARBA" id="ARBA00023136"/>
    </source>
</evidence>
<proteinExistence type="inferred from homology"/>
<keyword evidence="7" id="KW-0862">Zinc</keyword>
<gene>
    <name evidence="13" type="ORF">BE08_25455</name>
</gene>
<feature type="transmembrane region" description="Helical" evidence="11">
    <location>
        <begin position="116"/>
        <end position="140"/>
    </location>
</feature>
<keyword evidence="10 11" id="KW-0472">Membrane</keyword>
<dbReference type="GO" id="GO:0004222">
    <property type="term" value="F:metalloendopeptidase activity"/>
    <property type="evidence" value="ECO:0007669"/>
    <property type="project" value="InterPro"/>
</dbReference>
<sequence length="368" mass="39664">MVGWYFVGILGLALLMVVHEGGHYFAARAYGMRVLKFSIGFGPTFFKVVPKDGYFWFTTAADKIRVRLWRHDPVKHGPTVFQVAMIPFLAYVQIAGMNPLEEIDPEDKGSYANASLVGRIAAIFAGPLANYLFASVLFFASLMVGGKPYRLTDIGVVAGMPAAAADLKDGDRIVEIDGTPVQDWEKMAEIISQSPGRPLDIVVERAGERVEAKVTPANENGTGKIGVMAIGAVQSAPVTVKEAALLAVTKPPKVVKSLVVGLGQYLTGKVDGELGGPKRMIEETAHAAKRGWADGLEFLGLLSAYLGAFNLIPFPALDGGRLMFLFYEAATRRRPNARIEAHIHLVGVVMLLGLMLYVTANDFGLGSK</sequence>
<dbReference type="InterPro" id="IPR001478">
    <property type="entry name" value="PDZ"/>
</dbReference>
<comment type="similarity">
    <text evidence="3">Belongs to the peptidase M50B family.</text>
</comment>
<dbReference type="PANTHER" id="PTHR42837:SF2">
    <property type="entry name" value="MEMBRANE METALLOPROTEASE ARASP2, CHLOROPLASTIC-RELATED"/>
    <property type="match status" value="1"/>
</dbReference>
<evidence type="ECO:0000313" key="13">
    <source>
        <dbReference type="EMBL" id="KYF59785.1"/>
    </source>
</evidence>
<feature type="transmembrane region" description="Helical" evidence="11">
    <location>
        <begin position="6"/>
        <end position="26"/>
    </location>
</feature>
<keyword evidence="8 11" id="KW-1133">Transmembrane helix</keyword>
<dbReference type="SUPFAM" id="SSF50156">
    <property type="entry name" value="PDZ domain-like"/>
    <property type="match status" value="1"/>
</dbReference>
<dbReference type="Pfam" id="PF17820">
    <property type="entry name" value="PDZ_6"/>
    <property type="match status" value="1"/>
</dbReference>
<dbReference type="EMBL" id="JELY01000301">
    <property type="protein sequence ID" value="KYF59785.1"/>
    <property type="molecule type" value="Genomic_DNA"/>
</dbReference>
<keyword evidence="4 13" id="KW-0645">Protease</keyword>
<keyword evidence="6" id="KW-0378">Hydrolase</keyword>
<comment type="subcellular location">
    <subcellularLocation>
        <location evidence="2">Membrane</location>
        <topology evidence="2">Multi-pass membrane protein</topology>
    </subcellularLocation>
</comment>
<evidence type="ECO:0000256" key="2">
    <source>
        <dbReference type="ARBA" id="ARBA00004141"/>
    </source>
</evidence>
<dbReference type="CDD" id="cd23081">
    <property type="entry name" value="cpPDZ_EcRseP-like"/>
    <property type="match status" value="1"/>
</dbReference>
<evidence type="ECO:0000256" key="8">
    <source>
        <dbReference type="ARBA" id="ARBA00022989"/>
    </source>
</evidence>
<evidence type="ECO:0000256" key="1">
    <source>
        <dbReference type="ARBA" id="ARBA00001947"/>
    </source>
</evidence>
<evidence type="ECO:0000256" key="3">
    <source>
        <dbReference type="ARBA" id="ARBA00007931"/>
    </source>
</evidence>
<dbReference type="InterPro" id="IPR008915">
    <property type="entry name" value="Peptidase_M50"/>
</dbReference>
<dbReference type="InterPro" id="IPR036034">
    <property type="entry name" value="PDZ_sf"/>
</dbReference>
<organism evidence="13 14">
    <name type="scientific">Sorangium cellulosum</name>
    <name type="common">Polyangium cellulosum</name>
    <dbReference type="NCBI Taxonomy" id="56"/>
    <lineage>
        <taxon>Bacteria</taxon>
        <taxon>Pseudomonadati</taxon>
        <taxon>Myxococcota</taxon>
        <taxon>Polyangia</taxon>
        <taxon>Polyangiales</taxon>
        <taxon>Polyangiaceae</taxon>
        <taxon>Sorangium</taxon>
    </lineage>
</organism>
<evidence type="ECO:0000256" key="4">
    <source>
        <dbReference type="ARBA" id="ARBA00022670"/>
    </source>
</evidence>
<reference evidence="13 14" key="1">
    <citation type="submission" date="2014-02" db="EMBL/GenBank/DDBJ databases">
        <title>The small core and large imbalanced accessory genome model reveals a collaborative survival strategy of Sorangium cellulosum strains in nature.</title>
        <authorList>
            <person name="Han K."/>
            <person name="Peng R."/>
            <person name="Blom J."/>
            <person name="Li Y.-Z."/>
        </authorList>
    </citation>
    <scope>NUCLEOTIDE SEQUENCE [LARGE SCALE GENOMIC DNA]</scope>
    <source>
        <strain evidence="13 14">So0157-25</strain>
    </source>
</reference>
<protein>
    <submittedName>
        <fullName evidence="13">Membrane-associated zinc metalloprotease</fullName>
    </submittedName>
</protein>
<dbReference type="GO" id="GO:0016020">
    <property type="term" value="C:membrane"/>
    <property type="evidence" value="ECO:0007669"/>
    <property type="project" value="UniProtKB-SubCell"/>
</dbReference>
<evidence type="ECO:0000256" key="9">
    <source>
        <dbReference type="ARBA" id="ARBA00023049"/>
    </source>
</evidence>
<dbReference type="Pfam" id="PF02163">
    <property type="entry name" value="Peptidase_M50"/>
    <property type="match status" value="2"/>
</dbReference>
<evidence type="ECO:0000256" key="6">
    <source>
        <dbReference type="ARBA" id="ARBA00022801"/>
    </source>
</evidence>
<dbReference type="InterPro" id="IPR004387">
    <property type="entry name" value="Pept_M50_Zn"/>
</dbReference>
<evidence type="ECO:0000256" key="7">
    <source>
        <dbReference type="ARBA" id="ARBA00022833"/>
    </source>
</evidence>
<keyword evidence="5 11" id="KW-0812">Transmembrane</keyword>
<feature type="transmembrane region" description="Helical" evidence="11">
    <location>
        <begin position="77"/>
        <end position="96"/>
    </location>
</feature>
<dbReference type="PANTHER" id="PTHR42837">
    <property type="entry name" value="REGULATOR OF SIGMA-E PROTEASE RSEP"/>
    <property type="match status" value="1"/>
</dbReference>
<evidence type="ECO:0000256" key="5">
    <source>
        <dbReference type="ARBA" id="ARBA00022692"/>
    </source>
</evidence>
<accession>A0A150PVN1</accession>
<feature type="domain" description="PDZ" evidence="12">
    <location>
        <begin position="140"/>
        <end position="207"/>
    </location>
</feature>
<dbReference type="Gene3D" id="2.30.42.10">
    <property type="match status" value="1"/>
</dbReference>
<dbReference type="CDD" id="cd06163">
    <property type="entry name" value="S2P-M50_PDZ_RseP-like"/>
    <property type="match status" value="1"/>
</dbReference>
<evidence type="ECO:0000259" key="12">
    <source>
        <dbReference type="SMART" id="SM00228"/>
    </source>
</evidence>
<comment type="caution">
    <text evidence="13">The sequence shown here is derived from an EMBL/GenBank/DDBJ whole genome shotgun (WGS) entry which is preliminary data.</text>
</comment>
<name>A0A150PVN1_SORCE</name>
<dbReference type="Proteomes" id="UP000075420">
    <property type="component" value="Unassembled WGS sequence"/>
</dbReference>
<evidence type="ECO:0000256" key="11">
    <source>
        <dbReference type="SAM" id="Phobius"/>
    </source>
</evidence>
<comment type="cofactor">
    <cofactor evidence="1">
        <name>Zn(2+)</name>
        <dbReference type="ChEBI" id="CHEBI:29105"/>
    </cofactor>
</comment>
<dbReference type="SMART" id="SM00228">
    <property type="entry name" value="PDZ"/>
    <property type="match status" value="1"/>
</dbReference>
<dbReference type="InterPro" id="IPR041489">
    <property type="entry name" value="PDZ_6"/>
</dbReference>